<dbReference type="PROSITE" id="PS00198">
    <property type="entry name" value="4FE4S_FER_1"/>
    <property type="match status" value="1"/>
</dbReference>
<dbReference type="EC" id="1.4.1.13" evidence="2"/>
<organism evidence="5">
    <name type="scientific">hydrocarbon metagenome</name>
    <dbReference type="NCBI Taxonomy" id="938273"/>
    <lineage>
        <taxon>unclassified sequences</taxon>
        <taxon>metagenomes</taxon>
        <taxon>ecological metagenomes</taxon>
    </lineage>
</organism>
<comment type="catalytic activity">
    <reaction evidence="3">
        <text>2 L-glutamate + NADP(+) = L-glutamine + 2-oxoglutarate + NADPH + H(+)</text>
        <dbReference type="Rhea" id="RHEA:15501"/>
        <dbReference type="ChEBI" id="CHEBI:15378"/>
        <dbReference type="ChEBI" id="CHEBI:16810"/>
        <dbReference type="ChEBI" id="CHEBI:29985"/>
        <dbReference type="ChEBI" id="CHEBI:57783"/>
        <dbReference type="ChEBI" id="CHEBI:58349"/>
        <dbReference type="ChEBI" id="CHEBI:58359"/>
        <dbReference type="EC" id="1.4.1.13"/>
    </reaction>
</comment>
<dbReference type="SUPFAM" id="SSF54862">
    <property type="entry name" value="4Fe-4S ferredoxins"/>
    <property type="match status" value="1"/>
</dbReference>
<dbReference type="Gene3D" id="3.30.70.20">
    <property type="match status" value="1"/>
</dbReference>
<accession>A0A0W8FM25</accession>
<sequence length="470" mass="52834">MPKKYHIHSKVTPLNLDYIFKFKIERGENCINCGKCTKVCIYEAHKRGKGGDPRKMADPNTVVCRNCFRCIQECPRGALEKSLDKDFLNIGGSYWKSDMFITLWKQAEDGKVPVTGAGYRGPFTGPGFDSMWTDMSEIVRPTRDGIHGREYINTSVELGRKLNHLVFDEKGNLKSKIHDTVDIPIPIIFDFPHEQLSPNVKTGIIRAAAELNTFIILSAADITGDAKKHLKNIIPLISLKDVDKFQGLIKTVKIVALEYSDELLNSLAATLDKIKKIHNVLTIVRVPATKSVEDTVCRLTQSGAQIIHVVADYHGMEFNKVSGENRRLSKDVIRAVHLKLVEERIRDEVTIIFSGGIAMAEHVPKAMICGTDLTAIDLPLLIALGARLYEEPEKILVFPDELEKITARIVMQRVINLMGAWHSQLLEVMGAMGIREARRLRGETGRAIFFEEIDNETFGKIFKQRESANL</sequence>
<feature type="domain" description="4Fe-4S ferredoxin-type" evidence="4">
    <location>
        <begin position="20"/>
        <end position="50"/>
    </location>
</feature>
<gene>
    <name evidence="5" type="ORF">ASZ90_008450</name>
</gene>
<dbReference type="InterPro" id="IPR002932">
    <property type="entry name" value="Glu_synthdom"/>
</dbReference>
<keyword evidence="5" id="KW-0560">Oxidoreductase</keyword>
<dbReference type="GO" id="GO:0006537">
    <property type="term" value="P:glutamate biosynthetic process"/>
    <property type="evidence" value="ECO:0007669"/>
    <property type="project" value="InterPro"/>
</dbReference>
<dbReference type="AlphaFoldDB" id="A0A0W8FM25"/>
<evidence type="ECO:0000256" key="1">
    <source>
        <dbReference type="ARBA" id="ARBA00009716"/>
    </source>
</evidence>
<dbReference type="Gene3D" id="3.20.20.70">
    <property type="entry name" value="Aldolase class I"/>
    <property type="match status" value="1"/>
</dbReference>
<dbReference type="InterPro" id="IPR017900">
    <property type="entry name" value="4Fe4S_Fe_S_CS"/>
</dbReference>
<evidence type="ECO:0000313" key="5">
    <source>
        <dbReference type="EMBL" id="KUG21793.1"/>
    </source>
</evidence>
<reference evidence="5" key="1">
    <citation type="journal article" date="2015" name="Proc. Natl. Acad. Sci. U.S.A.">
        <title>Networks of energetic and metabolic interactions define dynamics in microbial communities.</title>
        <authorList>
            <person name="Embree M."/>
            <person name="Liu J.K."/>
            <person name="Al-Bassam M.M."/>
            <person name="Zengler K."/>
        </authorList>
    </citation>
    <scope>NUCLEOTIDE SEQUENCE</scope>
</reference>
<dbReference type="InterPro" id="IPR013785">
    <property type="entry name" value="Aldolase_TIM"/>
</dbReference>
<evidence type="ECO:0000259" key="4">
    <source>
        <dbReference type="PROSITE" id="PS51379"/>
    </source>
</evidence>
<name>A0A0W8FM25_9ZZZZ</name>
<dbReference type="GO" id="GO:0004355">
    <property type="term" value="F:glutamate synthase (NADPH) activity"/>
    <property type="evidence" value="ECO:0007669"/>
    <property type="project" value="UniProtKB-EC"/>
</dbReference>
<dbReference type="Pfam" id="PF01645">
    <property type="entry name" value="Glu_synthase"/>
    <property type="match status" value="1"/>
</dbReference>
<evidence type="ECO:0000256" key="3">
    <source>
        <dbReference type="ARBA" id="ARBA00048151"/>
    </source>
</evidence>
<feature type="domain" description="4Fe-4S ferredoxin-type" evidence="4">
    <location>
        <begin position="53"/>
        <end position="84"/>
    </location>
</feature>
<comment type="similarity">
    <text evidence="1">Belongs to the glutamate synthase family.</text>
</comment>
<dbReference type="SUPFAM" id="SSF51395">
    <property type="entry name" value="FMN-linked oxidoreductases"/>
    <property type="match status" value="1"/>
</dbReference>
<dbReference type="EMBL" id="LNQE01001021">
    <property type="protein sequence ID" value="KUG21793.1"/>
    <property type="molecule type" value="Genomic_DNA"/>
</dbReference>
<dbReference type="PROSITE" id="PS51379">
    <property type="entry name" value="4FE4S_FER_2"/>
    <property type="match status" value="2"/>
</dbReference>
<evidence type="ECO:0000256" key="2">
    <source>
        <dbReference type="ARBA" id="ARBA00012079"/>
    </source>
</evidence>
<protein>
    <recommendedName>
        <fullName evidence="2">glutamate synthase (NADPH)</fullName>
        <ecNumber evidence="2">1.4.1.13</ecNumber>
    </recommendedName>
</protein>
<comment type="caution">
    <text evidence="5">The sequence shown here is derived from an EMBL/GenBank/DDBJ whole genome shotgun (WGS) entry which is preliminary data.</text>
</comment>
<proteinExistence type="inferred from homology"/>
<dbReference type="InterPro" id="IPR017896">
    <property type="entry name" value="4Fe4S_Fe-S-bd"/>
</dbReference>
<dbReference type="Pfam" id="PF13187">
    <property type="entry name" value="Fer4_9"/>
    <property type="match status" value="1"/>
</dbReference>